<keyword evidence="2" id="KW-1185">Reference proteome</keyword>
<dbReference type="AlphaFoldDB" id="A0A2T6AHR0"/>
<evidence type="ECO:0008006" key="3">
    <source>
        <dbReference type="Google" id="ProtNLM"/>
    </source>
</evidence>
<dbReference type="RefSeq" id="WP_108171768.1">
    <property type="nucleotide sequence ID" value="NZ_QBKQ01000002.1"/>
</dbReference>
<accession>A0A2T6AHR0</accession>
<comment type="caution">
    <text evidence="1">The sequence shown here is derived from an EMBL/GenBank/DDBJ whole genome shotgun (WGS) entry which is preliminary data.</text>
</comment>
<dbReference type="OrthoDB" id="905690at2"/>
<proteinExistence type="predicted"/>
<dbReference type="Proteomes" id="UP000244174">
    <property type="component" value="Unassembled WGS sequence"/>
</dbReference>
<dbReference type="SUPFAM" id="SSF55486">
    <property type="entry name" value="Metalloproteases ('zincins'), catalytic domain"/>
    <property type="match status" value="1"/>
</dbReference>
<evidence type="ECO:0000313" key="1">
    <source>
        <dbReference type="EMBL" id="PTX43332.1"/>
    </source>
</evidence>
<dbReference type="GO" id="GO:0008237">
    <property type="term" value="F:metallopeptidase activity"/>
    <property type="evidence" value="ECO:0007669"/>
    <property type="project" value="InterPro"/>
</dbReference>
<dbReference type="Gene3D" id="3.40.390.10">
    <property type="entry name" value="Collagenase (Catalytic Domain)"/>
    <property type="match status" value="1"/>
</dbReference>
<dbReference type="EMBL" id="QBKQ01000002">
    <property type="protein sequence ID" value="PTX43332.1"/>
    <property type="molecule type" value="Genomic_DNA"/>
</dbReference>
<name>A0A2T6AHR0_9FLAO</name>
<gene>
    <name evidence="1" type="ORF">C8P64_1859</name>
</gene>
<sequence length="331" mass="36807">MRTISLKLLILALVLVSCNKDSEVDQGDLNPQELNVKPIFVDVDFPVYEVTNRTKAQTTQKPNQKFVRLAMAEYITSSESGKIGNTVFFNNRGKKQLSFDFLPFDPLDGTPDISYYIDETRPTTDISLEISTNAIQRAMATWDDLTCSELGLFEFTPEGQLSSGYVAKLVYDIGLIDQDLGGSYDYFGDVVHSGWLPAEFFDIELIFGPGGGSNSVIGVTFTIQFTDEQGNPIDLDNNGKFDVAWREIYYNENFTWNDGNTVDIESIALHEAGHGLSQAHFGKLFRTDSNGKFHFSPRAVMNAGYVGGTYTEVQATDNAGHCSNWASWPEN</sequence>
<dbReference type="PROSITE" id="PS51257">
    <property type="entry name" value="PROKAR_LIPOPROTEIN"/>
    <property type="match status" value="1"/>
</dbReference>
<dbReference type="InterPro" id="IPR024079">
    <property type="entry name" value="MetalloPept_cat_dom_sf"/>
</dbReference>
<organism evidence="1 2">
    <name type="scientific">Christiangramia gaetbulicola</name>
    <dbReference type="NCBI Taxonomy" id="703340"/>
    <lineage>
        <taxon>Bacteria</taxon>
        <taxon>Pseudomonadati</taxon>
        <taxon>Bacteroidota</taxon>
        <taxon>Flavobacteriia</taxon>
        <taxon>Flavobacteriales</taxon>
        <taxon>Flavobacteriaceae</taxon>
        <taxon>Christiangramia</taxon>
    </lineage>
</organism>
<protein>
    <recommendedName>
        <fullName evidence="3">Matrixin</fullName>
    </recommendedName>
</protein>
<reference evidence="1 2" key="1">
    <citation type="submission" date="2018-04" db="EMBL/GenBank/DDBJ databases">
        <title>Genomic Encyclopedia of Archaeal and Bacterial Type Strains, Phase II (KMG-II): from individual species to whole genera.</title>
        <authorList>
            <person name="Goeker M."/>
        </authorList>
    </citation>
    <scope>NUCLEOTIDE SEQUENCE [LARGE SCALE GENOMIC DNA]</scope>
    <source>
        <strain evidence="1 2">DSM 23082</strain>
    </source>
</reference>
<evidence type="ECO:0000313" key="2">
    <source>
        <dbReference type="Proteomes" id="UP000244174"/>
    </source>
</evidence>